<dbReference type="EMBL" id="FRBL01000009">
    <property type="protein sequence ID" value="SHM58734.1"/>
    <property type="molecule type" value="Genomic_DNA"/>
</dbReference>
<organism evidence="1 2">
    <name type="scientific">Chitinophaga jiangningensis</name>
    <dbReference type="NCBI Taxonomy" id="1419482"/>
    <lineage>
        <taxon>Bacteria</taxon>
        <taxon>Pseudomonadati</taxon>
        <taxon>Bacteroidota</taxon>
        <taxon>Chitinophagia</taxon>
        <taxon>Chitinophagales</taxon>
        <taxon>Chitinophagaceae</taxon>
        <taxon>Chitinophaga</taxon>
    </lineage>
</organism>
<reference evidence="1 2" key="1">
    <citation type="submission" date="2016-11" db="EMBL/GenBank/DDBJ databases">
        <authorList>
            <person name="Jaros S."/>
            <person name="Januszkiewicz K."/>
            <person name="Wedrychowicz H."/>
        </authorList>
    </citation>
    <scope>NUCLEOTIDE SEQUENCE [LARGE SCALE GENOMIC DNA]</scope>
    <source>
        <strain evidence="1 2">DSM 27406</strain>
    </source>
</reference>
<accession>A0A1M7K0J1</accession>
<dbReference type="Proteomes" id="UP000184420">
    <property type="component" value="Unassembled WGS sequence"/>
</dbReference>
<gene>
    <name evidence="1" type="ORF">SAMN05444266_10996</name>
</gene>
<name>A0A1M7K0J1_9BACT</name>
<dbReference type="RefSeq" id="WP_073085516.1">
    <property type="nucleotide sequence ID" value="NZ_FRBL01000009.1"/>
</dbReference>
<sequence length="203" mass="24362">MNCCHEDLQRALRISNAIQEYFRINYNYQEVRSTDLYEFLAKRNLIERDRHQGFHFRSFLQKLNKNGYLGVIPQCSYTVGSTGGEWRFTRMTDEKLSEIRNKSKAYPAKVVHKPKLPEVEIDRLIDLARKAVENLPKRDTCDLTQQQIEIRKNYQRAYEEWLPREIEIMSRAYIKFERVDKVAELLQRQPHIVEDKLREARLL</sequence>
<protein>
    <submittedName>
        <fullName evidence="1">Uncharacterized protein</fullName>
    </submittedName>
</protein>
<evidence type="ECO:0000313" key="1">
    <source>
        <dbReference type="EMBL" id="SHM58734.1"/>
    </source>
</evidence>
<dbReference type="AlphaFoldDB" id="A0A1M7K0J1"/>
<proteinExistence type="predicted"/>
<dbReference type="OrthoDB" id="1440566at2"/>
<evidence type="ECO:0000313" key="2">
    <source>
        <dbReference type="Proteomes" id="UP000184420"/>
    </source>
</evidence>
<dbReference type="STRING" id="1419482.SAMN05444266_10996"/>
<keyword evidence="2" id="KW-1185">Reference proteome</keyword>